<reference evidence="1" key="1">
    <citation type="submission" date="2023-11" db="EMBL/GenBank/DDBJ databases">
        <title>Genome assemblies of two species of porcelain crab, Petrolisthes cinctipes and Petrolisthes manimaculis (Anomura: Porcellanidae).</title>
        <authorList>
            <person name="Angst P."/>
        </authorList>
    </citation>
    <scope>NUCLEOTIDE SEQUENCE</scope>
    <source>
        <strain evidence="1">PB745_02</strain>
        <tissue evidence="1">Gill</tissue>
    </source>
</reference>
<accession>A0AAE1NFF8</accession>
<comment type="caution">
    <text evidence="1">The sequence shown here is derived from an EMBL/GenBank/DDBJ whole genome shotgun (WGS) entry which is preliminary data.</text>
</comment>
<evidence type="ECO:0000313" key="1">
    <source>
        <dbReference type="EMBL" id="KAK4289140.1"/>
    </source>
</evidence>
<proteinExistence type="predicted"/>
<dbReference type="Proteomes" id="UP001292094">
    <property type="component" value="Unassembled WGS sequence"/>
</dbReference>
<sequence>MNRGKGREAFKVGRVRWWWKEAVTVSGFVMQKVHIWLAVRGGRLSLAVALRRKKILNVGCGAWQGDRSGGVERREETAE</sequence>
<organism evidence="1 2">
    <name type="scientific">Petrolisthes manimaculis</name>
    <dbReference type="NCBI Taxonomy" id="1843537"/>
    <lineage>
        <taxon>Eukaryota</taxon>
        <taxon>Metazoa</taxon>
        <taxon>Ecdysozoa</taxon>
        <taxon>Arthropoda</taxon>
        <taxon>Crustacea</taxon>
        <taxon>Multicrustacea</taxon>
        <taxon>Malacostraca</taxon>
        <taxon>Eumalacostraca</taxon>
        <taxon>Eucarida</taxon>
        <taxon>Decapoda</taxon>
        <taxon>Pleocyemata</taxon>
        <taxon>Anomura</taxon>
        <taxon>Galatheoidea</taxon>
        <taxon>Porcellanidae</taxon>
        <taxon>Petrolisthes</taxon>
    </lineage>
</organism>
<evidence type="ECO:0000313" key="2">
    <source>
        <dbReference type="Proteomes" id="UP001292094"/>
    </source>
</evidence>
<name>A0AAE1NFF8_9EUCA</name>
<dbReference type="AlphaFoldDB" id="A0AAE1NFF8"/>
<keyword evidence="2" id="KW-1185">Reference proteome</keyword>
<gene>
    <name evidence="1" type="ORF">Pmani_037877</name>
</gene>
<protein>
    <submittedName>
        <fullName evidence="1">Uncharacterized protein</fullName>
    </submittedName>
</protein>
<dbReference type="EMBL" id="JAWZYT010005975">
    <property type="protein sequence ID" value="KAK4289140.1"/>
    <property type="molecule type" value="Genomic_DNA"/>
</dbReference>